<keyword evidence="2" id="KW-0203">Cytokinin biosynthesis</keyword>
<evidence type="ECO:0000256" key="1">
    <source>
        <dbReference type="ARBA" id="ARBA00006763"/>
    </source>
</evidence>
<proteinExistence type="inferred from homology"/>
<dbReference type="InterPro" id="IPR031100">
    <property type="entry name" value="LOG_fam"/>
</dbReference>
<dbReference type="NCBIfam" id="TIGR00730">
    <property type="entry name" value="Rossman fold protein, TIGR00730 family"/>
    <property type="match status" value="1"/>
</dbReference>
<comment type="similarity">
    <text evidence="1 2">Belongs to the LOG family.</text>
</comment>
<keyword evidence="4" id="KW-1185">Reference proteome</keyword>
<dbReference type="EC" id="3.2.2.n1" evidence="2"/>
<evidence type="ECO:0000313" key="4">
    <source>
        <dbReference type="Proteomes" id="UP000662814"/>
    </source>
</evidence>
<comment type="catalytic activity">
    <reaction evidence="2">
        <text>9-ribosyl-trans-zeatin 5'-phosphate + H2O = trans-zeatin + D-ribose 5-phosphate</text>
        <dbReference type="Rhea" id="RHEA:48564"/>
        <dbReference type="ChEBI" id="CHEBI:15377"/>
        <dbReference type="ChEBI" id="CHEBI:16522"/>
        <dbReference type="ChEBI" id="CHEBI:78346"/>
        <dbReference type="ChEBI" id="CHEBI:87947"/>
        <dbReference type="EC" id="3.2.2.n1"/>
    </reaction>
</comment>
<dbReference type="InterPro" id="IPR005269">
    <property type="entry name" value="LOG"/>
</dbReference>
<accession>A0ABX6YN20</accession>
<dbReference type="PANTHER" id="PTHR31223:SF70">
    <property type="entry name" value="LOG FAMILY PROTEIN YJL055W"/>
    <property type="match status" value="1"/>
</dbReference>
<evidence type="ECO:0000256" key="2">
    <source>
        <dbReference type="RuleBase" id="RU363015"/>
    </source>
</evidence>
<dbReference type="PANTHER" id="PTHR31223">
    <property type="entry name" value="LOG FAMILY PROTEIN YJL055W"/>
    <property type="match status" value="1"/>
</dbReference>
<dbReference type="SUPFAM" id="SSF102405">
    <property type="entry name" value="MCP/YpsA-like"/>
    <property type="match status" value="1"/>
</dbReference>
<evidence type="ECO:0000313" key="3">
    <source>
        <dbReference type="EMBL" id="QPZ40100.1"/>
    </source>
</evidence>
<dbReference type="Pfam" id="PF03641">
    <property type="entry name" value="Lysine_decarbox"/>
    <property type="match status" value="1"/>
</dbReference>
<comment type="catalytic activity">
    <reaction evidence="2">
        <text>N(6)-(dimethylallyl)adenosine 5'-phosphate + H2O = N(6)-dimethylallyladenine + D-ribose 5-phosphate</text>
        <dbReference type="Rhea" id="RHEA:48560"/>
        <dbReference type="ChEBI" id="CHEBI:15377"/>
        <dbReference type="ChEBI" id="CHEBI:17660"/>
        <dbReference type="ChEBI" id="CHEBI:57526"/>
        <dbReference type="ChEBI" id="CHEBI:78346"/>
        <dbReference type="EC" id="3.2.2.n1"/>
    </reaction>
</comment>
<name>A0ABX6YN20_9MICO</name>
<protein>
    <recommendedName>
        <fullName evidence="2">Cytokinin riboside 5'-monophosphate phosphoribohydrolase</fullName>
        <ecNumber evidence="2">3.2.2.n1</ecNumber>
    </recommendedName>
</protein>
<dbReference type="Proteomes" id="UP000662814">
    <property type="component" value="Chromosome"/>
</dbReference>
<reference evidence="3 4" key="1">
    <citation type="submission" date="2020-12" db="EMBL/GenBank/DDBJ databases">
        <title>Microbacterium sp. HY060.</title>
        <authorList>
            <person name="Zhou J."/>
        </authorList>
    </citation>
    <scope>NUCLEOTIDE SEQUENCE [LARGE SCALE GENOMIC DNA]</scope>
    <source>
        <strain evidence="3 4">HY60</strain>
    </source>
</reference>
<gene>
    <name evidence="3" type="ORF">HCR76_00310</name>
</gene>
<sequence>MRRVTVFTGSAVGNDPLYATAVTSFGHALAEAGIGAVYGGGHVGLMGAVADALLSRGGEVRGVMPQALVDREIAHKSLTHLEVVSDMHQRKQRMAELGDGFVALPGGAGTLEELFEAWTWQQLGIHAKPVALLDVDGFWQPLVSMIASMTEKGFIAPAFSDALIVEENPSTLLRAMAEWTPPPPKWER</sequence>
<dbReference type="Gene3D" id="3.40.50.450">
    <property type="match status" value="1"/>
</dbReference>
<keyword evidence="2" id="KW-0378">Hydrolase</keyword>
<dbReference type="EMBL" id="CP061169">
    <property type="protein sequence ID" value="QPZ40100.1"/>
    <property type="molecule type" value="Genomic_DNA"/>
</dbReference>
<organism evidence="3 4">
    <name type="scientific">Paramicrobacterium chengjingii</name>
    <dbReference type="NCBI Taxonomy" id="2769067"/>
    <lineage>
        <taxon>Bacteria</taxon>
        <taxon>Bacillati</taxon>
        <taxon>Actinomycetota</taxon>
        <taxon>Actinomycetes</taxon>
        <taxon>Micrococcales</taxon>
        <taxon>Microbacteriaceae</taxon>
        <taxon>Paramicrobacterium</taxon>
    </lineage>
</organism>